<dbReference type="EnsemblMetazoa" id="tetur09g02450.1">
    <property type="protein sequence ID" value="tetur09g02450.1"/>
    <property type="gene ID" value="tetur09g02450"/>
</dbReference>
<dbReference type="HOGENOM" id="CLU_630606_0_0_1"/>
<dbReference type="AlphaFoldDB" id="T1KDC7"/>
<evidence type="ECO:0000256" key="1">
    <source>
        <dbReference type="SAM" id="MobiDB-lite"/>
    </source>
</evidence>
<sequence>MARLSLPLVLCQCNMSINWSQLITLLIFSNFIHYIQSSSVCAKLQQCQSETIPMISQQSNFGDPKWPLTYTCRNLRDNLDCLLSLSPYCDRRDSLTSQTTWTLVYKSKIYLDQKCDRESGIMDSPCYRSNEVKKCENLNPSPGSINQYNCWRYNRFRDCVHSSIRTTCTPQEQNLVNQYLVDRSKNMSWLCVNMTTQPSSQSNESDEIIVGTNRKVSNEPLDKERLSSSSASTNDRDMTVSGQFIGYPTVVGPPVINGEPFPGPAPYPPNDGLHGGLAPDRIPIGGRYPYPGSSGTGLYPGYGSQPYDSVRPNYPTGSMSVEICLERSRYLAQHCENALLQSQRIAHHYRTPSEVQRVICCGLFYYRDCMYQVLNHVCPGSDPLMFSMVLPFTVNQQLATCRSYTRGQCSNGINHKSSFLTILLSIFTFSWIYSF</sequence>
<proteinExistence type="predicted"/>
<reference evidence="2" key="2">
    <citation type="submission" date="2015-06" db="UniProtKB">
        <authorList>
            <consortium name="EnsemblMetazoa"/>
        </authorList>
    </citation>
    <scope>IDENTIFICATION</scope>
</reference>
<evidence type="ECO:0000313" key="2">
    <source>
        <dbReference type="EnsemblMetazoa" id="tetur09g02450.1"/>
    </source>
</evidence>
<evidence type="ECO:0000313" key="3">
    <source>
        <dbReference type="Proteomes" id="UP000015104"/>
    </source>
</evidence>
<dbReference type="Proteomes" id="UP000015104">
    <property type="component" value="Unassembled WGS sequence"/>
</dbReference>
<accession>T1KDC7</accession>
<reference evidence="3" key="1">
    <citation type="submission" date="2011-08" db="EMBL/GenBank/DDBJ databases">
        <authorList>
            <person name="Rombauts S."/>
        </authorList>
    </citation>
    <scope>NUCLEOTIDE SEQUENCE</scope>
    <source>
        <strain evidence="3">London</strain>
    </source>
</reference>
<name>T1KDC7_TETUR</name>
<organism evidence="2 3">
    <name type="scientific">Tetranychus urticae</name>
    <name type="common">Two-spotted spider mite</name>
    <dbReference type="NCBI Taxonomy" id="32264"/>
    <lineage>
        <taxon>Eukaryota</taxon>
        <taxon>Metazoa</taxon>
        <taxon>Ecdysozoa</taxon>
        <taxon>Arthropoda</taxon>
        <taxon>Chelicerata</taxon>
        <taxon>Arachnida</taxon>
        <taxon>Acari</taxon>
        <taxon>Acariformes</taxon>
        <taxon>Trombidiformes</taxon>
        <taxon>Prostigmata</taxon>
        <taxon>Eleutherengona</taxon>
        <taxon>Raphignathae</taxon>
        <taxon>Tetranychoidea</taxon>
        <taxon>Tetranychidae</taxon>
        <taxon>Tetranychus</taxon>
    </lineage>
</organism>
<dbReference type="EMBL" id="CAEY01002011">
    <property type="status" value="NOT_ANNOTATED_CDS"/>
    <property type="molecule type" value="Genomic_DNA"/>
</dbReference>
<feature type="compositionally biased region" description="Basic and acidic residues" evidence="1">
    <location>
        <begin position="216"/>
        <end position="226"/>
    </location>
</feature>
<keyword evidence="3" id="KW-1185">Reference proteome</keyword>
<feature type="region of interest" description="Disordered" evidence="1">
    <location>
        <begin position="196"/>
        <end position="239"/>
    </location>
</feature>
<protein>
    <submittedName>
        <fullName evidence="2">Uncharacterized protein</fullName>
    </submittedName>
</protein>